<organism evidence="8 9">
    <name type="scientific">Marinomonas phaeophyticola</name>
    <dbReference type="NCBI Taxonomy" id="3004091"/>
    <lineage>
        <taxon>Bacteria</taxon>
        <taxon>Pseudomonadati</taxon>
        <taxon>Pseudomonadota</taxon>
        <taxon>Gammaproteobacteria</taxon>
        <taxon>Oceanospirillales</taxon>
        <taxon>Oceanospirillaceae</taxon>
        <taxon>Marinomonas</taxon>
    </lineage>
</organism>
<evidence type="ECO:0000313" key="9">
    <source>
        <dbReference type="Proteomes" id="UP001149719"/>
    </source>
</evidence>
<comment type="similarity">
    <text evidence="6">Belongs to the DarT ADP-ribosyltransferase family.</text>
</comment>
<evidence type="ECO:0000313" key="8">
    <source>
        <dbReference type="EMBL" id="MCZ2720181.1"/>
    </source>
</evidence>
<comment type="caution">
    <text evidence="6">Lacks conserved residue(s) required for the propagation of feature annotation.</text>
</comment>
<dbReference type="InterPro" id="IPR029494">
    <property type="entry name" value="DarT"/>
</dbReference>
<comment type="caution">
    <text evidence="8">The sequence shown here is derived from an EMBL/GenBank/DDBJ whole genome shotgun (WGS) entry which is preliminary data.</text>
</comment>
<dbReference type="EMBL" id="JAPUBN010000006">
    <property type="protein sequence ID" value="MCZ2720181.1"/>
    <property type="molecule type" value="Genomic_DNA"/>
</dbReference>
<comment type="catalytic activity">
    <reaction evidence="6">
        <text>a thymidine in DNA + NAD(+) = an N-(ADP-alpha-D-ribosyl)-thymidine in DNA + nicotinamide + H(+)</text>
        <dbReference type="Rhea" id="RHEA:71651"/>
        <dbReference type="Rhea" id="RHEA-COMP:13556"/>
        <dbReference type="Rhea" id="RHEA-COMP:18051"/>
        <dbReference type="ChEBI" id="CHEBI:15378"/>
        <dbReference type="ChEBI" id="CHEBI:17154"/>
        <dbReference type="ChEBI" id="CHEBI:57540"/>
        <dbReference type="ChEBI" id="CHEBI:137386"/>
        <dbReference type="ChEBI" id="CHEBI:191199"/>
    </reaction>
</comment>
<reference evidence="8" key="1">
    <citation type="submission" date="2022-12" db="EMBL/GenBank/DDBJ databases">
        <title>Marinomonas 15G1-11 sp. nov, isolated from marine algae.</title>
        <authorList>
            <person name="Butt M."/>
            <person name="Choi D.G."/>
            <person name="Kim J.M."/>
            <person name="Lee J.K."/>
            <person name="Baek J.H."/>
            <person name="Jeon C.O."/>
        </authorList>
    </citation>
    <scope>NUCLEOTIDE SEQUENCE</scope>
    <source>
        <strain evidence="8">15G1-11</strain>
    </source>
</reference>
<keyword evidence="3 6" id="KW-0808">Transferase</keyword>
<name>A0ABT4JPF0_9GAMM</name>
<feature type="binding site" evidence="6">
    <location>
        <position position="37"/>
    </location>
    <ligand>
        <name>NAD(+)</name>
        <dbReference type="ChEBI" id="CHEBI:57540"/>
    </ligand>
</feature>
<dbReference type="RefSeq" id="WP_269121869.1">
    <property type="nucleotide sequence ID" value="NZ_JAPUBN010000006.1"/>
</dbReference>
<evidence type="ECO:0000256" key="6">
    <source>
        <dbReference type="PROSITE-ProRule" id="PRU01362"/>
    </source>
</evidence>
<feature type="binding site" evidence="6">
    <location>
        <begin position="21"/>
        <end position="23"/>
    </location>
    <ligand>
        <name>NAD(+)</name>
        <dbReference type="ChEBI" id="CHEBI:57540"/>
    </ligand>
</feature>
<keyword evidence="9" id="KW-1185">Reference proteome</keyword>
<proteinExistence type="inferred from homology"/>
<protein>
    <submittedName>
        <fullName evidence="8">DarT ssDNA thymidine ADP-ribosyltransferase family protein</fullName>
    </submittedName>
</protein>
<dbReference type="PROSITE" id="PS52018">
    <property type="entry name" value="DART"/>
    <property type="match status" value="1"/>
</dbReference>
<feature type="active site" description="Proton acceptor" evidence="6">
    <location>
        <position position="53"/>
    </location>
</feature>
<keyword evidence="1 6" id="KW-1277">Toxin-antitoxin system</keyword>
<evidence type="ECO:0000256" key="3">
    <source>
        <dbReference type="ARBA" id="ARBA00022679"/>
    </source>
</evidence>
<evidence type="ECO:0000256" key="4">
    <source>
        <dbReference type="ARBA" id="ARBA00022695"/>
    </source>
</evidence>
<feature type="domain" description="DarT" evidence="7">
    <location>
        <begin position="17"/>
        <end position="200"/>
    </location>
</feature>
<evidence type="ECO:0000259" key="7">
    <source>
        <dbReference type="PROSITE" id="PS52018"/>
    </source>
</evidence>
<evidence type="ECO:0000256" key="1">
    <source>
        <dbReference type="ARBA" id="ARBA00022649"/>
    </source>
</evidence>
<evidence type="ECO:0000256" key="5">
    <source>
        <dbReference type="ARBA" id="ARBA00023125"/>
    </source>
</evidence>
<dbReference type="Proteomes" id="UP001149719">
    <property type="component" value="Unassembled WGS sequence"/>
</dbReference>
<dbReference type="Pfam" id="PF14487">
    <property type="entry name" value="DarT"/>
    <property type="match status" value="1"/>
</dbReference>
<keyword evidence="2 6" id="KW-0328">Glycosyltransferase</keyword>
<accession>A0ABT4JPF0</accession>
<keyword evidence="5 6" id="KW-0238">DNA-binding</keyword>
<feature type="active site" evidence="6">
    <location>
        <position position="155"/>
    </location>
</feature>
<evidence type="ECO:0000256" key="2">
    <source>
        <dbReference type="ARBA" id="ARBA00022676"/>
    </source>
</evidence>
<keyword evidence="4 6" id="KW-0548">Nucleotidyltransferase</keyword>
<sequence>MSRKDEIEEILEKRKIKTLLHFTQIENLPSIIKNGLLTKDNVDESAKCNDEHRLDNHTDTISVSIHHPNSPMFYKYRQQNPKADWCVIGIKAEILLEKEALFCKRNAASSSISNKSEDDLKSPDSLEGMFQELSDTPSRDEQFLKNYDPTDVQAEVLIKGNIAPEYIKGIVFTSRQAKKDHQELIGERMTRIHGENQNYLSRRDIQRKYR</sequence>
<gene>
    <name evidence="8" type="ORF">O1D97_00620</name>
</gene>
<feature type="binding site" evidence="6">
    <location>
        <position position="53"/>
    </location>
    <ligand>
        <name>NAD(+)</name>
        <dbReference type="ChEBI" id="CHEBI:57540"/>
    </ligand>
</feature>